<dbReference type="Gene3D" id="3.90.1150.10">
    <property type="entry name" value="Aspartate Aminotransferase, domain 1"/>
    <property type="match status" value="1"/>
</dbReference>
<dbReference type="InterPro" id="IPR015424">
    <property type="entry name" value="PyrdxlP-dep_Trfase"/>
</dbReference>
<sequence length="425" mass="46517">MVRFARQLAASHSEQKMANEQDSKNTHKLEKDAPSFASIYHRPVGVYALAHSVGPLCKTATSQLNEHYLEPWQTTGGDAWPHWMSQIDRFRNALSVLLNTNSADICPQPSVSIAFSQWLAALAKRNKRKNSTKPPSPSSPKKVIMHKDAFASLGFAVKGLCETYHLELCLIDGSANDLSEWEAQLSQADAFACLLTHAHSNTGELSNIAQLSALAHAHNVWCGVDIAQSVGIIPIDITQWSVDCVVGSSVKWLSGGPGAAFLCLASEHAEELAPDHLAWFSHENPFEFDITHFAPAKGVTRFFGGTPSIAPFILAASAIEQHVSISTSVYREHNLMLMRHFLQELLQTSPQAIPAHYCDLLSKTPSRSSQNIACSGTLCLPLPANDTAQKLTQAGVKFDQREQLIRLSFSVINDVNDIEQVLSCL</sequence>
<evidence type="ECO:0000259" key="5">
    <source>
        <dbReference type="Pfam" id="PF00266"/>
    </source>
</evidence>
<dbReference type="InterPro" id="IPR000192">
    <property type="entry name" value="Aminotrans_V_dom"/>
</dbReference>
<evidence type="ECO:0000256" key="2">
    <source>
        <dbReference type="ARBA" id="ARBA00022801"/>
    </source>
</evidence>
<feature type="compositionally biased region" description="Basic and acidic residues" evidence="4">
    <location>
        <begin position="13"/>
        <end position="28"/>
    </location>
</feature>
<evidence type="ECO:0000256" key="3">
    <source>
        <dbReference type="ARBA" id="ARBA00022898"/>
    </source>
</evidence>
<dbReference type="SUPFAM" id="SSF53383">
    <property type="entry name" value="PLP-dependent transferases"/>
    <property type="match status" value="1"/>
</dbReference>
<dbReference type="PANTHER" id="PTHR14084">
    <property type="entry name" value="KYNURENINASE"/>
    <property type="match status" value="1"/>
</dbReference>
<dbReference type="RefSeq" id="WP_382405983.1">
    <property type="nucleotide sequence ID" value="NZ_JBHSGU010000002.1"/>
</dbReference>
<dbReference type="Proteomes" id="UP001595897">
    <property type="component" value="Unassembled WGS sequence"/>
</dbReference>
<dbReference type="GO" id="GO:0008483">
    <property type="term" value="F:transaminase activity"/>
    <property type="evidence" value="ECO:0007669"/>
    <property type="project" value="UniProtKB-KW"/>
</dbReference>
<reference evidence="7" key="1">
    <citation type="journal article" date="2019" name="Int. J. Syst. Evol. Microbiol.">
        <title>The Global Catalogue of Microorganisms (GCM) 10K type strain sequencing project: providing services to taxonomists for standard genome sequencing and annotation.</title>
        <authorList>
            <consortium name="The Broad Institute Genomics Platform"/>
            <consortium name="The Broad Institute Genome Sequencing Center for Infectious Disease"/>
            <person name="Wu L."/>
            <person name="Ma J."/>
        </authorList>
    </citation>
    <scope>NUCLEOTIDE SEQUENCE [LARGE SCALE GENOMIC DNA]</scope>
    <source>
        <strain evidence="7">KACC 12507</strain>
    </source>
</reference>
<keyword evidence="2" id="KW-0378">Hydrolase</keyword>
<protein>
    <submittedName>
        <fullName evidence="6">Aminotransferase class V-fold PLP-dependent enzyme</fullName>
    </submittedName>
</protein>
<gene>
    <name evidence="6" type="ORF">ACFO4O_03540</name>
</gene>
<dbReference type="Pfam" id="PF00266">
    <property type="entry name" value="Aminotran_5"/>
    <property type="match status" value="1"/>
</dbReference>
<evidence type="ECO:0000256" key="4">
    <source>
        <dbReference type="SAM" id="MobiDB-lite"/>
    </source>
</evidence>
<evidence type="ECO:0000313" key="7">
    <source>
        <dbReference type="Proteomes" id="UP001595897"/>
    </source>
</evidence>
<keyword evidence="1" id="KW-0662">Pyridine nucleotide biosynthesis</keyword>
<feature type="region of interest" description="Disordered" evidence="4">
    <location>
        <begin position="1"/>
        <end position="28"/>
    </location>
</feature>
<proteinExistence type="predicted"/>
<organism evidence="6 7">
    <name type="scientific">Glaciecola siphonariae</name>
    <dbReference type="NCBI Taxonomy" id="521012"/>
    <lineage>
        <taxon>Bacteria</taxon>
        <taxon>Pseudomonadati</taxon>
        <taxon>Pseudomonadota</taxon>
        <taxon>Gammaproteobacteria</taxon>
        <taxon>Alteromonadales</taxon>
        <taxon>Alteromonadaceae</taxon>
        <taxon>Glaciecola</taxon>
    </lineage>
</organism>
<keyword evidence="6" id="KW-0808">Transferase</keyword>
<accession>A0ABV9LSV9</accession>
<dbReference type="EMBL" id="JBHSGU010000002">
    <property type="protein sequence ID" value="MFC4699229.1"/>
    <property type="molecule type" value="Genomic_DNA"/>
</dbReference>
<keyword evidence="3" id="KW-0663">Pyridoxal phosphate</keyword>
<feature type="domain" description="Aminotransferase class V" evidence="5">
    <location>
        <begin position="176"/>
        <end position="348"/>
    </location>
</feature>
<evidence type="ECO:0000256" key="1">
    <source>
        <dbReference type="ARBA" id="ARBA00022642"/>
    </source>
</evidence>
<comment type="caution">
    <text evidence="6">The sequence shown here is derived from an EMBL/GenBank/DDBJ whole genome shotgun (WGS) entry which is preliminary data.</text>
</comment>
<dbReference type="Gene3D" id="3.40.640.10">
    <property type="entry name" value="Type I PLP-dependent aspartate aminotransferase-like (Major domain)"/>
    <property type="match status" value="1"/>
</dbReference>
<dbReference type="PANTHER" id="PTHR14084:SF0">
    <property type="entry name" value="KYNURENINASE"/>
    <property type="match status" value="1"/>
</dbReference>
<dbReference type="InterPro" id="IPR015422">
    <property type="entry name" value="PyrdxlP-dep_Trfase_small"/>
</dbReference>
<name>A0ABV9LSV9_9ALTE</name>
<dbReference type="InterPro" id="IPR015421">
    <property type="entry name" value="PyrdxlP-dep_Trfase_major"/>
</dbReference>
<evidence type="ECO:0000313" key="6">
    <source>
        <dbReference type="EMBL" id="MFC4699229.1"/>
    </source>
</evidence>
<dbReference type="InterPro" id="IPR010111">
    <property type="entry name" value="Kynureninase"/>
</dbReference>
<keyword evidence="6" id="KW-0032">Aminotransferase</keyword>
<keyword evidence="7" id="KW-1185">Reference proteome</keyword>